<keyword evidence="2" id="KW-1185">Reference proteome</keyword>
<comment type="caution">
    <text evidence="1">The sequence shown here is derived from an EMBL/GenBank/DDBJ whole genome shotgun (WGS) entry which is preliminary data.</text>
</comment>
<gene>
    <name evidence="1" type="ORF">Ahu01nite_079240</name>
</gene>
<evidence type="ECO:0000313" key="1">
    <source>
        <dbReference type="EMBL" id="GIE24822.1"/>
    </source>
</evidence>
<name>A0ABQ4A1X3_9ACTN</name>
<reference evidence="1 2" key="1">
    <citation type="submission" date="2021-01" db="EMBL/GenBank/DDBJ databases">
        <title>Whole genome shotgun sequence of Actinoplanes humidus NBRC 14915.</title>
        <authorList>
            <person name="Komaki H."/>
            <person name="Tamura T."/>
        </authorList>
    </citation>
    <scope>NUCLEOTIDE SEQUENCE [LARGE SCALE GENOMIC DNA]</scope>
    <source>
        <strain evidence="1 2">NBRC 14915</strain>
    </source>
</reference>
<sequence>MTLMINPGTQPVEGAREKLAATALAAFLTAVRERAAELEQVPIRHRVAGVDGEPVRTPATDRDGRFGWDVPISDSTTVPILIPGVEVARMRDDMSAHAPCLYVDGIPAWWGTAIGSLANVGMKLTPGAAGTASA</sequence>
<evidence type="ECO:0000313" key="2">
    <source>
        <dbReference type="Proteomes" id="UP000603200"/>
    </source>
</evidence>
<dbReference type="EMBL" id="BOMN01000113">
    <property type="protein sequence ID" value="GIE24822.1"/>
    <property type="molecule type" value="Genomic_DNA"/>
</dbReference>
<accession>A0ABQ4A1X3</accession>
<dbReference type="Proteomes" id="UP000603200">
    <property type="component" value="Unassembled WGS sequence"/>
</dbReference>
<protein>
    <submittedName>
        <fullName evidence="1">Uncharacterized protein</fullName>
    </submittedName>
</protein>
<organism evidence="1 2">
    <name type="scientific">Winogradskya humida</name>
    <dbReference type="NCBI Taxonomy" id="113566"/>
    <lineage>
        <taxon>Bacteria</taxon>
        <taxon>Bacillati</taxon>
        <taxon>Actinomycetota</taxon>
        <taxon>Actinomycetes</taxon>
        <taxon>Micromonosporales</taxon>
        <taxon>Micromonosporaceae</taxon>
        <taxon>Winogradskya</taxon>
    </lineage>
</organism>
<proteinExistence type="predicted"/>